<organism evidence="2 3">
    <name type="scientific">Brassica cretica</name>
    <name type="common">Mustard</name>
    <dbReference type="NCBI Taxonomy" id="69181"/>
    <lineage>
        <taxon>Eukaryota</taxon>
        <taxon>Viridiplantae</taxon>
        <taxon>Streptophyta</taxon>
        <taxon>Embryophyta</taxon>
        <taxon>Tracheophyta</taxon>
        <taxon>Spermatophyta</taxon>
        <taxon>Magnoliopsida</taxon>
        <taxon>eudicotyledons</taxon>
        <taxon>Gunneridae</taxon>
        <taxon>Pentapetalae</taxon>
        <taxon>rosids</taxon>
        <taxon>malvids</taxon>
        <taxon>Brassicales</taxon>
        <taxon>Brassicaceae</taxon>
        <taxon>Brassiceae</taxon>
        <taxon>Brassica</taxon>
    </lineage>
</organism>
<feature type="compositionally biased region" description="Basic and acidic residues" evidence="1">
    <location>
        <begin position="28"/>
        <end position="74"/>
    </location>
</feature>
<protein>
    <submittedName>
        <fullName evidence="2">Uncharacterized protein</fullName>
    </submittedName>
</protein>
<comment type="caution">
    <text evidence="2">The sequence shown here is derived from an EMBL/GenBank/DDBJ whole genome shotgun (WGS) entry which is preliminary data.</text>
</comment>
<accession>A0A3N6SJD2</accession>
<evidence type="ECO:0000313" key="2">
    <source>
        <dbReference type="EMBL" id="KAF2620544.1"/>
    </source>
</evidence>
<evidence type="ECO:0000256" key="1">
    <source>
        <dbReference type="SAM" id="MobiDB-lite"/>
    </source>
</evidence>
<gene>
    <name evidence="2" type="ORF">F2Q68_00038994</name>
</gene>
<feature type="compositionally biased region" description="Basic residues" evidence="1">
    <location>
        <begin position="84"/>
        <end position="104"/>
    </location>
</feature>
<name>A0A3N6SJD2_BRACR</name>
<sequence>MKVLRKRKNLKLRLKLKKTKNLRKKKNKEAGKKGEEEVGTEARVEAELEKNSEEEVGTEARVEAGEDVEKRMNGTERAPSRSSVKNRPKVMAVKKHGPKKRGKPRNSADPKKFTMLPAKRTCARSQWVQTPFTEGKTNEIEEPKKKRKTKA</sequence>
<evidence type="ECO:0000313" key="3">
    <source>
        <dbReference type="Proteomes" id="UP000712281"/>
    </source>
</evidence>
<dbReference type="EMBL" id="QGKW02000007">
    <property type="protein sequence ID" value="KAF2620544.1"/>
    <property type="molecule type" value="Genomic_DNA"/>
</dbReference>
<feature type="compositionally biased region" description="Polar residues" evidence="1">
    <location>
        <begin position="123"/>
        <end position="132"/>
    </location>
</feature>
<feature type="region of interest" description="Disordered" evidence="1">
    <location>
        <begin position="1"/>
        <end position="151"/>
    </location>
</feature>
<dbReference type="AlphaFoldDB" id="A0A3N6SJD2"/>
<feature type="compositionally biased region" description="Basic residues" evidence="1">
    <location>
        <begin position="1"/>
        <end position="27"/>
    </location>
</feature>
<reference evidence="2" key="1">
    <citation type="submission" date="2019-12" db="EMBL/GenBank/DDBJ databases">
        <title>Genome sequencing and annotation of Brassica cretica.</title>
        <authorList>
            <person name="Studholme D.J."/>
            <person name="Sarris P.F."/>
        </authorList>
    </citation>
    <scope>NUCLEOTIDE SEQUENCE</scope>
    <source>
        <strain evidence="2">PFS-001/15</strain>
        <tissue evidence="2">Leaf</tissue>
    </source>
</reference>
<dbReference type="Proteomes" id="UP000712281">
    <property type="component" value="Unassembled WGS sequence"/>
</dbReference>
<proteinExistence type="predicted"/>